<evidence type="ECO:0000259" key="1">
    <source>
        <dbReference type="Pfam" id="PF10881"/>
    </source>
</evidence>
<evidence type="ECO:0000313" key="2">
    <source>
        <dbReference type="EMBL" id="APV35146.1"/>
    </source>
</evidence>
<feature type="domain" description="DUF2726" evidence="1">
    <location>
        <begin position="38"/>
        <end position="135"/>
    </location>
</feature>
<dbReference type="EMBL" id="CP016896">
    <property type="protein sequence ID" value="APV35146.1"/>
    <property type="molecule type" value="Genomic_DNA"/>
</dbReference>
<gene>
    <name evidence="2" type="ORF">BEN76_03565</name>
</gene>
<dbReference type="RefSeq" id="WP_004938479.1">
    <property type="nucleotide sequence ID" value="NZ_BBNM01000001.1"/>
</dbReference>
<reference evidence="2 3" key="1">
    <citation type="submission" date="2016-08" db="EMBL/GenBank/DDBJ databases">
        <title>Complete genome sequence of Acinetobacter baylyi strain GFJ2.</title>
        <authorList>
            <person name="Tabata M."/>
            <person name="Kuboki S."/>
            <person name="Gibu N."/>
            <person name="Kinouchi Y."/>
            <person name="Vangnai A."/>
            <person name="Kasai D."/>
            <person name="Fukuda M."/>
        </authorList>
    </citation>
    <scope>NUCLEOTIDE SEQUENCE [LARGE SCALE GENOMIC DNA]</scope>
    <source>
        <strain evidence="2 3">GFJ2</strain>
    </source>
</reference>
<dbReference type="eggNOG" id="ENOG5032WUR">
    <property type="taxonomic scope" value="Bacteria"/>
</dbReference>
<accession>A0A1P8EG18</accession>
<evidence type="ECO:0000313" key="3">
    <source>
        <dbReference type="Proteomes" id="UP000185674"/>
    </source>
</evidence>
<dbReference type="KEGG" id="asol:BEN76_03565"/>
<organism evidence="2 3">
    <name type="scientific">Acinetobacter soli</name>
    <dbReference type="NCBI Taxonomy" id="487316"/>
    <lineage>
        <taxon>Bacteria</taxon>
        <taxon>Pseudomonadati</taxon>
        <taxon>Pseudomonadota</taxon>
        <taxon>Gammaproteobacteria</taxon>
        <taxon>Moraxellales</taxon>
        <taxon>Moraxellaceae</taxon>
        <taxon>Acinetobacter</taxon>
    </lineage>
</organism>
<protein>
    <recommendedName>
        <fullName evidence="1">DUF2726 domain-containing protein</fullName>
    </recommendedName>
</protein>
<sequence length="191" mass="21477">MSTLLVLIVLIGVVVFVLATLKGDKKASKQRNPIKGKRILTMNEQPTFFRLREALPEHIILAQVAFSAFMTAKGFPTRNLFNRKVADFVVLDKSLNIVAIVELDDSSHIGKEDKDADRDALVAEAGFRVIRYKRTPDFAQVQKDFGVFPIAQSVPESNPIKESEENLEKTKIITDAFIFQSELGERKKLSE</sequence>
<name>A0A1P8EG18_9GAMM</name>
<dbReference type="Proteomes" id="UP000185674">
    <property type="component" value="Chromosome"/>
</dbReference>
<dbReference type="AlphaFoldDB" id="A0A1P8EG18"/>
<dbReference type="Pfam" id="PF10881">
    <property type="entry name" value="DUF2726"/>
    <property type="match status" value="1"/>
</dbReference>
<dbReference type="InterPro" id="IPR024402">
    <property type="entry name" value="DUF2726"/>
</dbReference>
<dbReference type="STRING" id="487316.BEN76_03565"/>
<proteinExistence type="predicted"/>